<gene>
    <name evidence="4" type="ORF">CBYS24578_00011404</name>
</gene>
<feature type="region of interest" description="Disordered" evidence="1">
    <location>
        <begin position="43"/>
        <end position="72"/>
    </location>
</feature>
<dbReference type="Proteomes" id="UP000754883">
    <property type="component" value="Unassembled WGS sequence"/>
</dbReference>
<evidence type="ECO:0000313" key="4">
    <source>
        <dbReference type="EMBL" id="CAH0003061.1"/>
    </source>
</evidence>
<sequence>MRVQVAWAVSLATSTLISAAATTPTADAAAPVLLQAVPLQQQQQQNPLVDPSVRAHQRPPLHSADQNQDRDHRWMAPVVVEAGAQGGRSMGAVVLVVVGAAGVFAMGLV</sequence>
<protein>
    <submittedName>
        <fullName evidence="4">Uncharacterized protein</fullName>
    </submittedName>
</protein>
<evidence type="ECO:0000256" key="2">
    <source>
        <dbReference type="SAM" id="Phobius"/>
    </source>
</evidence>
<dbReference type="AlphaFoldDB" id="A0A9N9V0H4"/>
<evidence type="ECO:0000313" key="5">
    <source>
        <dbReference type="Proteomes" id="UP000754883"/>
    </source>
</evidence>
<dbReference type="OrthoDB" id="5153195at2759"/>
<dbReference type="EMBL" id="CABFNO020001563">
    <property type="protein sequence ID" value="CAH0003061.1"/>
    <property type="molecule type" value="Genomic_DNA"/>
</dbReference>
<feature type="signal peptide" evidence="3">
    <location>
        <begin position="1"/>
        <end position="19"/>
    </location>
</feature>
<feature type="transmembrane region" description="Helical" evidence="2">
    <location>
        <begin position="89"/>
        <end position="108"/>
    </location>
</feature>
<keyword evidence="3" id="KW-0732">Signal</keyword>
<name>A0A9N9V0H4_9HYPO</name>
<reference evidence="5" key="1">
    <citation type="submission" date="2019-06" db="EMBL/GenBank/DDBJ databases">
        <authorList>
            <person name="Broberg M."/>
        </authorList>
    </citation>
    <scope>NUCLEOTIDE SEQUENCE [LARGE SCALE GENOMIC DNA]</scope>
</reference>
<keyword evidence="2" id="KW-1133">Transmembrane helix</keyword>
<proteinExistence type="predicted"/>
<reference evidence="4 5" key="2">
    <citation type="submission" date="2021-10" db="EMBL/GenBank/DDBJ databases">
        <authorList>
            <person name="Piombo E."/>
        </authorList>
    </citation>
    <scope>NUCLEOTIDE SEQUENCE [LARGE SCALE GENOMIC DNA]</scope>
</reference>
<keyword evidence="2" id="KW-0812">Transmembrane</keyword>
<evidence type="ECO:0000256" key="1">
    <source>
        <dbReference type="SAM" id="MobiDB-lite"/>
    </source>
</evidence>
<keyword evidence="5" id="KW-1185">Reference proteome</keyword>
<organism evidence="4 5">
    <name type="scientific">Clonostachys byssicola</name>
    <dbReference type="NCBI Taxonomy" id="160290"/>
    <lineage>
        <taxon>Eukaryota</taxon>
        <taxon>Fungi</taxon>
        <taxon>Dikarya</taxon>
        <taxon>Ascomycota</taxon>
        <taxon>Pezizomycotina</taxon>
        <taxon>Sordariomycetes</taxon>
        <taxon>Hypocreomycetidae</taxon>
        <taxon>Hypocreales</taxon>
        <taxon>Bionectriaceae</taxon>
        <taxon>Clonostachys</taxon>
    </lineage>
</organism>
<feature type="chain" id="PRO_5040355619" evidence="3">
    <location>
        <begin position="20"/>
        <end position="109"/>
    </location>
</feature>
<accession>A0A9N9V0H4</accession>
<keyword evidence="2" id="KW-0472">Membrane</keyword>
<evidence type="ECO:0000256" key="3">
    <source>
        <dbReference type="SAM" id="SignalP"/>
    </source>
</evidence>
<comment type="caution">
    <text evidence="4">The sequence shown here is derived from an EMBL/GenBank/DDBJ whole genome shotgun (WGS) entry which is preliminary data.</text>
</comment>